<evidence type="ECO:0000256" key="6">
    <source>
        <dbReference type="ARBA" id="ARBA00022840"/>
    </source>
</evidence>
<feature type="domain" description="Arginyl tRNA synthetase N-terminal" evidence="13">
    <location>
        <begin position="1"/>
        <end position="80"/>
    </location>
</feature>
<dbReference type="FunFam" id="1.10.730.10:FF:000008">
    <property type="entry name" value="Arginine--tRNA ligase"/>
    <property type="match status" value="1"/>
</dbReference>
<evidence type="ECO:0000256" key="8">
    <source>
        <dbReference type="ARBA" id="ARBA00023146"/>
    </source>
</evidence>
<comment type="catalytic activity">
    <reaction evidence="9 10">
        <text>tRNA(Arg) + L-arginine + ATP = L-arginyl-tRNA(Arg) + AMP + diphosphate</text>
        <dbReference type="Rhea" id="RHEA:20301"/>
        <dbReference type="Rhea" id="RHEA-COMP:9658"/>
        <dbReference type="Rhea" id="RHEA-COMP:9673"/>
        <dbReference type="ChEBI" id="CHEBI:30616"/>
        <dbReference type="ChEBI" id="CHEBI:32682"/>
        <dbReference type="ChEBI" id="CHEBI:33019"/>
        <dbReference type="ChEBI" id="CHEBI:78442"/>
        <dbReference type="ChEBI" id="CHEBI:78513"/>
        <dbReference type="ChEBI" id="CHEBI:456215"/>
        <dbReference type="EC" id="6.1.1.19"/>
    </reaction>
</comment>
<dbReference type="GO" id="GO:0004814">
    <property type="term" value="F:arginine-tRNA ligase activity"/>
    <property type="evidence" value="ECO:0007669"/>
    <property type="project" value="UniProtKB-UniRule"/>
</dbReference>
<dbReference type="InterPro" id="IPR005148">
    <property type="entry name" value="Arg-tRNA-synth_N"/>
</dbReference>
<dbReference type="CDD" id="cd07956">
    <property type="entry name" value="Anticodon_Ia_Arg"/>
    <property type="match status" value="1"/>
</dbReference>
<dbReference type="Pfam" id="PF05746">
    <property type="entry name" value="DALR_1"/>
    <property type="match status" value="1"/>
</dbReference>
<dbReference type="EC" id="6.1.1.19" evidence="10"/>
<evidence type="ECO:0000256" key="11">
    <source>
        <dbReference type="RuleBase" id="RU363038"/>
    </source>
</evidence>
<dbReference type="SUPFAM" id="SSF52374">
    <property type="entry name" value="Nucleotidylyl transferase"/>
    <property type="match status" value="1"/>
</dbReference>
<keyword evidence="15" id="KW-1185">Reference proteome</keyword>
<gene>
    <name evidence="10" type="primary">argS</name>
    <name evidence="14" type="ORF">AKJ57_01610</name>
</gene>
<dbReference type="PATRIC" id="fig|1698259.3.peg.154"/>
<evidence type="ECO:0000256" key="7">
    <source>
        <dbReference type="ARBA" id="ARBA00022917"/>
    </source>
</evidence>
<dbReference type="EMBL" id="LHXJ01000012">
    <property type="protein sequence ID" value="KXA91335.1"/>
    <property type="molecule type" value="Genomic_DNA"/>
</dbReference>
<dbReference type="InterPro" id="IPR001278">
    <property type="entry name" value="Arg-tRNA-ligase"/>
</dbReference>
<comment type="similarity">
    <text evidence="2 10 11">Belongs to the class-I aminoacyl-tRNA synthetase family.</text>
</comment>
<feature type="short sequence motif" description="'HIGH' region" evidence="10">
    <location>
        <begin position="117"/>
        <end position="127"/>
    </location>
</feature>
<keyword evidence="3 10" id="KW-0963">Cytoplasm</keyword>
<dbReference type="SMART" id="SM01016">
    <property type="entry name" value="Arg_tRNA_synt_N"/>
    <property type="match status" value="1"/>
</dbReference>
<keyword evidence="5 10" id="KW-0547">Nucleotide-binding</keyword>
<dbReference type="SMART" id="SM00836">
    <property type="entry name" value="DALR_1"/>
    <property type="match status" value="1"/>
</dbReference>
<keyword evidence="4 10" id="KW-0436">Ligase</keyword>
<name>A0A133UAY1_9EURY</name>
<evidence type="ECO:0000256" key="5">
    <source>
        <dbReference type="ARBA" id="ARBA00022741"/>
    </source>
</evidence>
<dbReference type="AlphaFoldDB" id="A0A133UAY1"/>
<evidence type="ECO:0000256" key="3">
    <source>
        <dbReference type="ARBA" id="ARBA00022490"/>
    </source>
</evidence>
<evidence type="ECO:0000256" key="4">
    <source>
        <dbReference type="ARBA" id="ARBA00022598"/>
    </source>
</evidence>
<feature type="domain" description="DALR anticodon binding" evidence="12">
    <location>
        <begin position="487"/>
        <end position="602"/>
    </location>
</feature>
<dbReference type="InterPro" id="IPR035684">
    <property type="entry name" value="ArgRS_core"/>
</dbReference>
<dbReference type="CDD" id="cd00671">
    <property type="entry name" value="ArgRS_core"/>
    <property type="match status" value="1"/>
</dbReference>
<dbReference type="GO" id="GO:0006420">
    <property type="term" value="P:arginyl-tRNA aminoacylation"/>
    <property type="evidence" value="ECO:0007669"/>
    <property type="project" value="UniProtKB-UniRule"/>
</dbReference>
<dbReference type="GO" id="GO:0005524">
    <property type="term" value="F:ATP binding"/>
    <property type="evidence" value="ECO:0007669"/>
    <property type="project" value="UniProtKB-UniRule"/>
</dbReference>
<dbReference type="Gene3D" id="1.10.730.10">
    <property type="entry name" value="Isoleucyl-tRNA Synthetase, Domain 1"/>
    <property type="match status" value="1"/>
</dbReference>
<keyword evidence="7 10" id="KW-0648">Protein biosynthesis</keyword>
<protein>
    <recommendedName>
        <fullName evidence="10">Arginine--tRNA ligase</fullName>
        <ecNumber evidence="10">6.1.1.19</ecNumber>
    </recommendedName>
    <alternativeName>
        <fullName evidence="10">Arginyl-tRNA synthetase</fullName>
        <shortName evidence="10">ArgRS</shortName>
    </alternativeName>
</protein>
<dbReference type="PRINTS" id="PR01038">
    <property type="entry name" value="TRNASYNTHARG"/>
</dbReference>
<evidence type="ECO:0000313" key="15">
    <source>
        <dbReference type="Proteomes" id="UP000070163"/>
    </source>
</evidence>
<evidence type="ECO:0000256" key="9">
    <source>
        <dbReference type="ARBA" id="ARBA00049339"/>
    </source>
</evidence>
<dbReference type="SUPFAM" id="SSF55190">
    <property type="entry name" value="Arginyl-tRNA synthetase (ArgRS), N-terminal 'additional' domain"/>
    <property type="match status" value="1"/>
</dbReference>
<dbReference type="Proteomes" id="UP000070163">
    <property type="component" value="Unassembled WGS sequence"/>
</dbReference>
<keyword evidence="6 10" id="KW-0067">ATP-binding</keyword>
<dbReference type="NCBIfam" id="TIGR00456">
    <property type="entry name" value="argS"/>
    <property type="match status" value="1"/>
</dbReference>
<sequence>MNVLNLAFEELDWPEKGLNESLEDPPDPSLGDLASTICFELPSELQEPPQELAERLAEKIEPQGLVERVEAEGGYVNFFADLPELSSVTLDSVEKYGGKFGHRESDGRKVVIEHTSVNPTKPLHIGHGRNAIIGDTMARILKALGHEVEVQNYIDDLGLQVAQTLVAYRSEENVSEEKFDHFLGGLYVDFHERVESEPELEEEAREVLSRIEEGEGELAQEARQMSSLCVESNLETTDRLNVDYDLLIWESDISRSGMLEEALNSLRETPYLTEGEDEKEGAMVLRLEEFGLEDKILIRSDGTPVYTARDIAYQLWKFGRVEGDLQYQLHSRRPDGMETFTTVPEGGDSDHDFADADQAINVIGMEQRYPQKVVFSALRALGLEDEYENSYHMAYEHVRLPSKKFEGRRGTWIGYSVDDVLDEAVSRAREEVEKRNPDAGSEFVRKAAEMVGIGAVRYSLISSSPEKEIVFKWDEALNFEQNSGPAIQYSHARASSILRKAEEEPQEHPHDILKKEEERELVKKLAKFPETVREAGENLQTHRVAVYASELALLFNKFYEVAPVIQAKTDELRSARLRLVKAAKTVLENSLQLLGIEAPERM</sequence>
<accession>A0A133UAY1</accession>
<dbReference type="InterPro" id="IPR009080">
    <property type="entry name" value="tRNAsynth_Ia_anticodon-bd"/>
</dbReference>
<dbReference type="NCBIfam" id="NF002447">
    <property type="entry name" value="PRK01611.3-4"/>
    <property type="match status" value="1"/>
</dbReference>
<proteinExistence type="inferred from homology"/>
<evidence type="ECO:0000313" key="14">
    <source>
        <dbReference type="EMBL" id="KXA91335.1"/>
    </source>
</evidence>
<dbReference type="InterPro" id="IPR036695">
    <property type="entry name" value="Arg-tRNA-synth_N_sf"/>
</dbReference>
<dbReference type="SUPFAM" id="SSF47323">
    <property type="entry name" value="Anticodon-binding domain of a subclass of class I aminoacyl-tRNA synthetases"/>
    <property type="match status" value="1"/>
</dbReference>
<dbReference type="Gene3D" id="3.40.50.620">
    <property type="entry name" value="HUPs"/>
    <property type="match status" value="1"/>
</dbReference>
<comment type="subcellular location">
    <subcellularLocation>
        <location evidence="1 10">Cytoplasm</location>
    </subcellularLocation>
</comment>
<evidence type="ECO:0000259" key="12">
    <source>
        <dbReference type="SMART" id="SM00836"/>
    </source>
</evidence>
<dbReference type="HAMAP" id="MF_00123">
    <property type="entry name" value="Arg_tRNA_synth"/>
    <property type="match status" value="1"/>
</dbReference>
<dbReference type="PROSITE" id="PS00178">
    <property type="entry name" value="AA_TRNA_LIGASE_I"/>
    <property type="match status" value="1"/>
</dbReference>
<evidence type="ECO:0000259" key="13">
    <source>
        <dbReference type="SMART" id="SM01016"/>
    </source>
</evidence>
<evidence type="ECO:0000256" key="10">
    <source>
        <dbReference type="HAMAP-Rule" id="MF_00123"/>
    </source>
</evidence>
<keyword evidence="8 10" id="KW-0030">Aminoacyl-tRNA synthetase</keyword>
<organism evidence="14 15">
    <name type="scientific">candidate division MSBL1 archaeon SCGC-AAA259A05</name>
    <dbReference type="NCBI Taxonomy" id="1698259"/>
    <lineage>
        <taxon>Archaea</taxon>
        <taxon>Methanobacteriati</taxon>
        <taxon>Methanobacteriota</taxon>
        <taxon>candidate division MSBL1</taxon>
    </lineage>
</organism>
<dbReference type="PANTHER" id="PTHR11956:SF5">
    <property type="entry name" value="ARGININE--TRNA LIGASE, CYTOPLASMIC"/>
    <property type="match status" value="1"/>
</dbReference>
<dbReference type="InterPro" id="IPR014729">
    <property type="entry name" value="Rossmann-like_a/b/a_fold"/>
</dbReference>
<comment type="caution">
    <text evidence="14">The sequence shown here is derived from an EMBL/GenBank/DDBJ whole genome shotgun (WGS) entry which is preliminary data.</text>
</comment>
<evidence type="ECO:0000256" key="1">
    <source>
        <dbReference type="ARBA" id="ARBA00004496"/>
    </source>
</evidence>
<dbReference type="Pfam" id="PF00750">
    <property type="entry name" value="tRNA-synt_1d"/>
    <property type="match status" value="2"/>
</dbReference>
<dbReference type="GO" id="GO:0005737">
    <property type="term" value="C:cytoplasm"/>
    <property type="evidence" value="ECO:0007669"/>
    <property type="project" value="UniProtKB-SubCell"/>
</dbReference>
<dbReference type="InterPro" id="IPR008909">
    <property type="entry name" value="DALR_anticod-bd"/>
</dbReference>
<dbReference type="InterPro" id="IPR001412">
    <property type="entry name" value="aa-tRNA-synth_I_CS"/>
</dbReference>
<dbReference type="Pfam" id="PF03485">
    <property type="entry name" value="Arg_tRNA_synt_N"/>
    <property type="match status" value="1"/>
</dbReference>
<dbReference type="PANTHER" id="PTHR11956">
    <property type="entry name" value="ARGINYL-TRNA SYNTHETASE"/>
    <property type="match status" value="1"/>
</dbReference>
<reference evidence="14 15" key="1">
    <citation type="journal article" date="2016" name="Sci. Rep.">
        <title>Metabolic traits of an uncultured archaeal lineage -MSBL1- from brine pools of the Red Sea.</title>
        <authorList>
            <person name="Mwirichia R."/>
            <person name="Alam I."/>
            <person name="Rashid M."/>
            <person name="Vinu M."/>
            <person name="Ba-Alawi W."/>
            <person name="Anthony Kamau A."/>
            <person name="Kamanda Ngugi D."/>
            <person name="Goker M."/>
            <person name="Klenk H.P."/>
            <person name="Bajic V."/>
            <person name="Stingl U."/>
        </authorList>
    </citation>
    <scope>NUCLEOTIDE SEQUENCE [LARGE SCALE GENOMIC DNA]</scope>
    <source>
        <strain evidence="14">SCGC-AAA259A05</strain>
    </source>
</reference>
<evidence type="ECO:0000256" key="2">
    <source>
        <dbReference type="ARBA" id="ARBA00005594"/>
    </source>
</evidence>
<dbReference type="Gene3D" id="3.30.1360.70">
    <property type="entry name" value="Arginyl tRNA synthetase N-terminal domain"/>
    <property type="match status" value="1"/>
</dbReference>